<organism evidence="2 3">
    <name type="scientific">Shewanella eurypsychrophilus</name>
    <dbReference type="NCBI Taxonomy" id="2593656"/>
    <lineage>
        <taxon>Bacteria</taxon>
        <taxon>Pseudomonadati</taxon>
        <taxon>Pseudomonadota</taxon>
        <taxon>Gammaproteobacteria</taxon>
        <taxon>Alteromonadales</taxon>
        <taxon>Shewanellaceae</taxon>
        <taxon>Shewanella</taxon>
    </lineage>
</organism>
<protein>
    <submittedName>
        <fullName evidence="2">Uncharacterized protein</fullName>
    </submittedName>
</protein>
<dbReference type="Proteomes" id="UP000316416">
    <property type="component" value="Chromosome"/>
</dbReference>
<dbReference type="RefSeq" id="WP_142873861.1">
    <property type="nucleotide sequence ID" value="NZ_CP045503.2"/>
</dbReference>
<name>A0ABX6VAK1_9GAMM</name>
<reference evidence="2" key="1">
    <citation type="submission" date="2021-07" db="EMBL/GenBank/DDBJ databases">
        <title>Shewanella sp. YLB-07 whole genome sequence.</title>
        <authorList>
            <person name="Yu L."/>
        </authorList>
    </citation>
    <scope>NUCLEOTIDE SEQUENCE</scope>
    <source>
        <strain evidence="2">YLB-08</strain>
    </source>
</reference>
<accession>A0ABX6VAK1</accession>
<keyword evidence="1" id="KW-0472">Membrane</keyword>
<gene>
    <name evidence="2" type="ORF">FM038_021735</name>
</gene>
<feature type="transmembrane region" description="Helical" evidence="1">
    <location>
        <begin position="20"/>
        <end position="40"/>
    </location>
</feature>
<keyword evidence="1" id="KW-1133">Transmembrane helix</keyword>
<evidence type="ECO:0000256" key="1">
    <source>
        <dbReference type="SAM" id="Phobius"/>
    </source>
</evidence>
<sequence length="70" mass="8006">MTGFDYNALDYSAMIATQFIISLGLIIVLAVVGAFAIALFQEWQVIREYTLKKRNCKFFESLSNHRTKKA</sequence>
<evidence type="ECO:0000313" key="3">
    <source>
        <dbReference type="Proteomes" id="UP000316416"/>
    </source>
</evidence>
<keyword evidence="3" id="KW-1185">Reference proteome</keyword>
<dbReference type="EMBL" id="CP045503">
    <property type="protein sequence ID" value="QPG59707.1"/>
    <property type="molecule type" value="Genomic_DNA"/>
</dbReference>
<proteinExistence type="predicted"/>
<evidence type="ECO:0000313" key="2">
    <source>
        <dbReference type="EMBL" id="QPG59707.1"/>
    </source>
</evidence>
<keyword evidence="1" id="KW-0812">Transmembrane</keyword>